<feature type="compositionally biased region" description="Basic residues" evidence="1">
    <location>
        <begin position="743"/>
        <end position="752"/>
    </location>
</feature>
<feature type="region of interest" description="Disordered" evidence="1">
    <location>
        <begin position="489"/>
        <end position="526"/>
    </location>
</feature>
<dbReference type="AlphaFoldDB" id="S8FET5"/>
<evidence type="ECO:0000313" key="2">
    <source>
        <dbReference type="EMBL" id="EPS96924.1"/>
    </source>
</evidence>
<feature type="compositionally biased region" description="Low complexity" evidence="1">
    <location>
        <begin position="492"/>
        <end position="524"/>
    </location>
</feature>
<feature type="region of interest" description="Disordered" evidence="1">
    <location>
        <begin position="671"/>
        <end position="898"/>
    </location>
</feature>
<feature type="region of interest" description="Disordered" evidence="1">
    <location>
        <begin position="320"/>
        <end position="355"/>
    </location>
</feature>
<feature type="region of interest" description="Disordered" evidence="1">
    <location>
        <begin position="51"/>
        <end position="89"/>
    </location>
</feature>
<evidence type="ECO:0000313" key="3">
    <source>
        <dbReference type="Proteomes" id="UP000015241"/>
    </source>
</evidence>
<dbReference type="eggNOG" id="ENOG502SHPN">
    <property type="taxonomic scope" value="Eukaryota"/>
</dbReference>
<feature type="region of interest" description="Disordered" evidence="1">
    <location>
        <begin position="592"/>
        <end position="612"/>
    </location>
</feature>
<feature type="compositionally biased region" description="Polar residues" evidence="1">
    <location>
        <begin position="729"/>
        <end position="738"/>
    </location>
</feature>
<dbReference type="HOGENOM" id="CLU_322371_0_0_1"/>
<sequence length="898" mass="98045">MALEPSPIVPVYCRYVHTDRWLFTHLDSSWTITQVKQHLLTKFLPTLSPPLPRSTRVKRERPLSPITFSSHGHTGSDTDGDSDYHSAEESMSAAETIDVEDDGEFYRYKYAPTSRTPGHSSTTLVPAIEASLPSPANYVLLAFSTGQLMEDPFHLSWYSPNPYELFEFYPRGDAFIPLPRYNVEAYVRPYFEARVWALRFVGDDLSADRSADLERPKARGKTKGKERERRAGNGGGSAAGDVGEDAWGGEGEEMKRRLERKHKKKMEWRERWVVVHQGILKLCRSRSDTRPAYTAPLTALLALRGGEYLHPCTTSVLSKVQDPSTATSTPLSSPSPAQPHLQPLSDPMKHPDTAPKYASVCDARRRVVCARFRAGPHPPPHSPAHTHAVAAGSGGGDLSGWWRRGSRDATVVETFGRRDGHAFVADAASQDRLAAGDEDENSVWIIMDLLNDSTFNDFLRVLHRHAPVACSSSFTSRLSAEGTTSNAGYMFAPSGGPPYRASPGPSSSSPPTSAGSPTLTGSPGVQNTFARSASAKALPYPEWRQCLVHRARRAGVGSVGRAMEFVMFGGDTVEDTADANDDDLFTHFDTPGNQEPIHASPARTPLAKQPSIHSQINLSPTLWRNYLNDDSDSESDAESELSEQEWENWMGDLPRQRRILTHTAEQHLRHLSADIEEDEDDEDDIAWARDEPPSDDGTGLPTSDDSEHVTSITLDSPPGGTGEPFPPSRTITTYSSVDSFIRKSVRPSRSRPRILGGVDIPNARPRSPLSRVRVSEESVVTPRQESGSSPPGRTQLPVRLPIPMRMRMMSLRSTPPEGGTSPPEAATSTSPRLPAFLRKGPSAGASGSGKQTLQDPFQKIATAAATPPSLVLTIPEPASSGSSPSSMESIKFATPDSE</sequence>
<feature type="compositionally biased region" description="Low complexity" evidence="1">
    <location>
        <begin position="879"/>
        <end position="889"/>
    </location>
</feature>
<organism evidence="2 3">
    <name type="scientific">Fomitopsis schrenkii</name>
    <name type="common">Brown rot fungus</name>
    <dbReference type="NCBI Taxonomy" id="2126942"/>
    <lineage>
        <taxon>Eukaryota</taxon>
        <taxon>Fungi</taxon>
        <taxon>Dikarya</taxon>
        <taxon>Basidiomycota</taxon>
        <taxon>Agaricomycotina</taxon>
        <taxon>Agaricomycetes</taxon>
        <taxon>Polyporales</taxon>
        <taxon>Fomitopsis</taxon>
    </lineage>
</organism>
<feature type="region of interest" description="Disordered" evidence="1">
    <location>
        <begin position="211"/>
        <end position="248"/>
    </location>
</feature>
<keyword evidence="3" id="KW-1185">Reference proteome</keyword>
<feature type="compositionally biased region" description="Polar residues" evidence="1">
    <location>
        <begin position="781"/>
        <end position="792"/>
    </location>
</feature>
<dbReference type="InParanoid" id="S8FET5"/>
<feature type="compositionally biased region" description="Low complexity" evidence="1">
    <location>
        <begin position="764"/>
        <end position="780"/>
    </location>
</feature>
<proteinExistence type="predicted"/>
<feature type="compositionally biased region" description="Acidic residues" evidence="1">
    <location>
        <begin position="674"/>
        <end position="685"/>
    </location>
</feature>
<accession>S8FET5</accession>
<evidence type="ECO:0000256" key="1">
    <source>
        <dbReference type="SAM" id="MobiDB-lite"/>
    </source>
</evidence>
<protein>
    <submittedName>
        <fullName evidence="2">Uncharacterized protein</fullName>
    </submittedName>
</protein>
<name>S8FET5_FOMSC</name>
<feature type="compositionally biased region" description="Basic and acidic residues" evidence="1">
    <location>
        <begin position="211"/>
        <end position="231"/>
    </location>
</feature>
<dbReference type="EMBL" id="KE504182">
    <property type="protein sequence ID" value="EPS96924.1"/>
    <property type="molecule type" value="Genomic_DNA"/>
</dbReference>
<gene>
    <name evidence="2" type="ORF">FOMPIDRAFT_1062058</name>
</gene>
<dbReference type="Proteomes" id="UP000015241">
    <property type="component" value="Unassembled WGS sequence"/>
</dbReference>
<feature type="compositionally biased region" description="Low complexity" evidence="1">
    <location>
        <begin position="323"/>
        <end position="339"/>
    </location>
</feature>
<reference evidence="2 3" key="1">
    <citation type="journal article" date="2012" name="Science">
        <title>The Paleozoic origin of enzymatic lignin decomposition reconstructed from 31 fungal genomes.</title>
        <authorList>
            <person name="Floudas D."/>
            <person name="Binder M."/>
            <person name="Riley R."/>
            <person name="Barry K."/>
            <person name="Blanchette R.A."/>
            <person name="Henrissat B."/>
            <person name="Martinez A.T."/>
            <person name="Otillar R."/>
            <person name="Spatafora J.W."/>
            <person name="Yadav J.S."/>
            <person name="Aerts A."/>
            <person name="Benoit I."/>
            <person name="Boyd A."/>
            <person name="Carlson A."/>
            <person name="Copeland A."/>
            <person name="Coutinho P.M."/>
            <person name="de Vries R.P."/>
            <person name="Ferreira P."/>
            <person name="Findley K."/>
            <person name="Foster B."/>
            <person name="Gaskell J."/>
            <person name="Glotzer D."/>
            <person name="Gorecki P."/>
            <person name="Heitman J."/>
            <person name="Hesse C."/>
            <person name="Hori C."/>
            <person name="Igarashi K."/>
            <person name="Jurgens J.A."/>
            <person name="Kallen N."/>
            <person name="Kersten P."/>
            <person name="Kohler A."/>
            <person name="Kuees U."/>
            <person name="Kumar T.K.A."/>
            <person name="Kuo A."/>
            <person name="LaButti K."/>
            <person name="Larrondo L.F."/>
            <person name="Lindquist E."/>
            <person name="Ling A."/>
            <person name="Lombard V."/>
            <person name="Lucas S."/>
            <person name="Lundell T."/>
            <person name="Martin R."/>
            <person name="McLaughlin D.J."/>
            <person name="Morgenstern I."/>
            <person name="Morin E."/>
            <person name="Murat C."/>
            <person name="Nagy L.G."/>
            <person name="Nolan M."/>
            <person name="Ohm R.A."/>
            <person name="Patyshakuliyeva A."/>
            <person name="Rokas A."/>
            <person name="Ruiz-Duenas F.J."/>
            <person name="Sabat G."/>
            <person name="Salamov A."/>
            <person name="Samejima M."/>
            <person name="Schmutz J."/>
            <person name="Slot J.C."/>
            <person name="St John F."/>
            <person name="Stenlid J."/>
            <person name="Sun H."/>
            <person name="Sun S."/>
            <person name="Syed K."/>
            <person name="Tsang A."/>
            <person name="Wiebenga A."/>
            <person name="Young D."/>
            <person name="Pisabarro A."/>
            <person name="Eastwood D.C."/>
            <person name="Martin F."/>
            <person name="Cullen D."/>
            <person name="Grigoriev I.V."/>
            <person name="Hibbett D.S."/>
        </authorList>
    </citation>
    <scope>NUCLEOTIDE SEQUENCE</scope>
    <source>
        <strain evidence="3">FP-58527</strain>
    </source>
</reference>
<dbReference type="STRING" id="743788.S8FET5"/>
<dbReference type="OrthoDB" id="3225203at2759"/>